<reference evidence="1" key="2">
    <citation type="submission" date="2014-07" db="EMBL/GenBank/DDBJ databases">
        <authorList>
            <person name="Hull J."/>
        </authorList>
    </citation>
    <scope>NUCLEOTIDE SEQUENCE</scope>
</reference>
<gene>
    <name evidence="1" type="primary">GRIMP</name>
    <name evidence="1" type="ORF">CM83_105434</name>
</gene>
<dbReference type="AlphaFoldDB" id="A0A0A9VV62"/>
<protein>
    <submittedName>
        <fullName evidence="1">Geminivirus Rep-interacting motor protein</fullName>
    </submittedName>
</protein>
<dbReference type="EMBL" id="GBHO01044020">
    <property type="protein sequence ID" value="JAF99583.1"/>
    <property type="molecule type" value="Transcribed_RNA"/>
</dbReference>
<feature type="non-terminal residue" evidence="1">
    <location>
        <position position="118"/>
    </location>
</feature>
<organism evidence="1">
    <name type="scientific">Lygus hesperus</name>
    <name type="common">Western plant bug</name>
    <dbReference type="NCBI Taxonomy" id="30085"/>
    <lineage>
        <taxon>Eukaryota</taxon>
        <taxon>Metazoa</taxon>
        <taxon>Ecdysozoa</taxon>
        <taxon>Arthropoda</taxon>
        <taxon>Hexapoda</taxon>
        <taxon>Insecta</taxon>
        <taxon>Pterygota</taxon>
        <taxon>Neoptera</taxon>
        <taxon>Paraneoptera</taxon>
        <taxon>Hemiptera</taxon>
        <taxon>Heteroptera</taxon>
        <taxon>Panheteroptera</taxon>
        <taxon>Cimicomorpha</taxon>
        <taxon>Miridae</taxon>
        <taxon>Mirini</taxon>
        <taxon>Lygus</taxon>
    </lineage>
</organism>
<reference evidence="1" key="1">
    <citation type="journal article" date="2014" name="PLoS ONE">
        <title>Transcriptome-Based Identification of ABC Transporters in the Western Tarnished Plant Bug Lygus hesperus.</title>
        <authorList>
            <person name="Hull J.J."/>
            <person name="Chaney K."/>
            <person name="Geib S.M."/>
            <person name="Fabrick J.A."/>
            <person name="Brent C.S."/>
            <person name="Walsh D."/>
            <person name="Lavine L.C."/>
        </authorList>
    </citation>
    <scope>NUCLEOTIDE SEQUENCE</scope>
</reference>
<proteinExistence type="predicted"/>
<name>A0A0A9VV62_LYGHE</name>
<sequence>PGHLPISRTSPPTKGLIPTYPTVQTAPFQGLGQDLTHTLEATVGDLEAQLDQATEVNTRQEGKAQGTQDILGHLTLAIEDTLGGIMDPDPAAIGPVLNLLTNHPTHDTIEYKKTLKNP</sequence>
<evidence type="ECO:0000313" key="1">
    <source>
        <dbReference type="EMBL" id="JAF99583.1"/>
    </source>
</evidence>
<accession>A0A0A9VV62</accession>
<feature type="non-terminal residue" evidence="1">
    <location>
        <position position="1"/>
    </location>
</feature>